<proteinExistence type="predicted"/>
<accession>Q22YI1</accession>
<dbReference type="Proteomes" id="UP000009168">
    <property type="component" value="Unassembled WGS sequence"/>
</dbReference>
<dbReference type="HOGENOM" id="CLU_065921_0_0_1"/>
<name>Q22YI1_TETTS</name>
<dbReference type="GeneID" id="7836526"/>
<evidence type="ECO:0000313" key="2">
    <source>
        <dbReference type="Proteomes" id="UP000009168"/>
    </source>
</evidence>
<gene>
    <name evidence="1" type="ORF">TTHERM_00607100</name>
</gene>
<evidence type="ECO:0000313" key="1">
    <source>
        <dbReference type="EMBL" id="EAR90304.1"/>
    </source>
</evidence>
<reference evidence="2" key="1">
    <citation type="journal article" date="2006" name="PLoS Biol.">
        <title>Macronuclear genome sequence of the ciliate Tetrahymena thermophila, a model eukaryote.</title>
        <authorList>
            <person name="Eisen J.A."/>
            <person name="Coyne R.S."/>
            <person name="Wu M."/>
            <person name="Wu D."/>
            <person name="Thiagarajan M."/>
            <person name="Wortman J.R."/>
            <person name="Badger J.H."/>
            <person name="Ren Q."/>
            <person name="Amedeo P."/>
            <person name="Jones K.M."/>
            <person name="Tallon L.J."/>
            <person name="Delcher A.L."/>
            <person name="Salzberg S.L."/>
            <person name="Silva J.C."/>
            <person name="Haas B.J."/>
            <person name="Majoros W.H."/>
            <person name="Farzad M."/>
            <person name="Carlton J.M."/>
            <person name="Smith R.K. Jr."/>
            <person name="Garg J."/>
            <person name="Pearlman R.E."/>
            <person name="Karrer K.M."/>
            <person name="Sun L."/>
            <person name="Manning G."/>
            <person name="Elde N.C."/>
            <person name="Turkewitz A.P."/>
            <person name="Asai D.J."/>
            <person name="Wilkes D.E."/>
            <person name="Wang Y."/>
            <person name="Cai H."/>
            <person name="Collins K."/>
            <person name="Stewart B.A."/>
            <person name="Lee S.R."/>
            <person name="Wilamowska K."/>
            <person name="Weinberg Z."/>
            <person name="Ruzzo W.L."/>
            <person name="Wloga D."/>
            <person name="Gaertig J."/>
            <person name="Frankel J."/>
            <person name="Tsao C.-C."/>
            <person name="Gorovsky M.A."/>
            <person name="Keeling P.J."/>
            <person name="Waller R.F."/>
            <person name="Patron N.J."/>
            <person name="Cherry J.M."/>
            <person name="Stover N.A."/>
            <person name="Krieger C.J."/>
            <person name="del Toro C."/>
            <person name="Ryder H.F."/>
            <person name="Williamson S.C."/>
            <person name="Barbeau R.A."/>
            <person name="Hamilton E.P."/>
            <person name="Orias E."/>
        </authorList>
    </citation>
    <scope>NUCLEOTIDE SEQUENCE [LARGE SCALE GENOMIC DNA]</scope>
    <source>
        <strain evidence="2">SB210</strain>
    </source>
</reference>
<protein>
    <submittedName>
        <fullName evidence="1">Uncharacterized protein</fullName>
    </submittedName>
</protein>
<keyword evidence="2" id="KW-1185">Reference proteome</keyword>
<dbReference type="InParanoid" id="Q22YI1"/>
<dbReference type="RefSeq" id="XP_001010549.1">
    <property type="nucleotide sequence ID" value="XM_001010549.3"/>
</dbReference>
<sequence>MISEREKIGQIIKRNVNYLAFLYKKGNERNLLNKWFQDSIKNYILEQIASPLISKYLNFNTSAKVKDLILKNADKSKPKYMGIIEQYFFYINKYKQGDRFIQKLNAVICSPIDYSTRQFVQTYNNEKNIRKQFVCYLILRYFESQNKCQFPSFYELWNFCFPEDIQTKKKLTRFDNYVEMKKSKGTIKKNTTNCNSFYSSDSLLNSSNTSLFANKALCFNNQSPSNYNFQTNIQSLQFANIYSKQHELKYEEDSYYIQNIQHYPIKQEINNHIFEDNHEELDKEEPHDIFQQLPSYQKNETKNNYFQNQFQQQNKNDSLYYQPLQQDQNQFQFQNQQSYLPIYQTQYYQEFTQPLQNNIKYQLFYQ</sequence>
<dbReference type="AlphaFoldDB" id="Q22YI1"/>
<dbReference type="EMBL" id="GG662800">
    <property type="protein sequence ID" value="EAR90304.1"/>
    <property type="molecule type" value="Genomic_DNA"/>
</dbReference>
<dbReference type="KEGG" id="tet:TTHERM_00607100"/>
<organism evidence="1 2">
    <name type="scientific">Tetrahymena thermophila (strain SB210)</name>
    <dbReference type="NCBI Taxonomy" id="312017"/>
    <lineage>
        <taxon>Eukaryota</taxon>
        <taxon>Sar</taxon>
        <taxon>Alveolata</taxon>
        <taxon>Ciliophora</taxon>
        <taxon>Intramacronucleata</taxon>
        <taxon>Oligohymenophorea</taxon>
        <taxon>Hymenostomatida</taxon>
        <taxon>Tetrahymenina</taxon>
        <taxon>Tetrahymenidae</taxon>
        <taxon>Tetrahymena</taxon>
    </lineage>
</organism>